<name>G0MFY4_CAEBE</name>
<organism evidence="3">
    <name type="scientific">Caenorhabditis brenneri</name>
    <name type="common">Nematode worm</name>
    <dbReference type="NCBI Taxonomy" id="135651"/>
    <lineage>
        <taxon>Eukaryota</taxon>
        <taxon>Metazoa</taxon>
        <taxon>Ecdysozoa</taxon>
        <taxon>Nematoda</taxon>
        <taxon>Chromadorea</taxon>
        <taxon>Rhabditida</taxon>
        <taxon>Rhabditina</taxon>
        <taxon>Rhabditomorpha</taxon>
        <taxon>Rhabditoidea</taxon>
        <taxon>Rhabditidae</taxon>
        <taxon>Peloderinae</taxon>
        <taxon>Caenorhabditis</taxon>
    </lineage>
</organism>
<dbReference type="EMBL" id="GL379792">
    <property type="protein sequence ID" value="EGT54285.1"/>
    <property type="molecule type" value="Genomic_DNA"/>
</dbReference>
<sequence length="152" mass="18645">MTMEQWRKAEQLRIYEVKVSREIECFQHFSHVEIMVKQVDYAYLMEWKEKFLEHRHLQSVKLHPSWTVNQDKFKEIFGDYPEPTYANFVAAYCLIEVPDSEEVIRITWYYRYSSVFVFQRMKSSDILPFDNYETFERKRQEGCPDLMPFQLN</sequence>
<proteinExistence type="predicted"/>
<feature type="domain" description="DUF38" evidence="1">
    <location>
        <begin position="2"/>
        <end position="78"/>
    </location>
</feature>
<gene>
    <name evidence="2" type="ORF">CAEBREN_06759</name>
</gene>
<reference evidence="3" key="1">
    <citation type="submission" date="2011-07" db="EMBL/GenBank/DDBJ databases">
        <authorList>
            <consortium name="Caenorhabditis brenneri Sequencing and Analysis Consortium"/>
            <person name="Wilson R.K."/>
        </authorList>
    </citation>
    <scope>NUCLEOTIDE SEQUENCE [LARGE SCALE GENOMIC DNA]</scope>
    <source>
        <strain evidence="3">PB2801</strain>
    </source>
</reference>
<protein>
    <recommendedName>
        <fullName evidence="1">DUF38 domain-containing protein</fullName>
    </recommendedName>
</protein>
<dbReference type="HOGENOM" id="CLU_1723948_0_0_1"/>
<dbReference type="InParanoid" id="G0MFY4"/>
<evidence type="ECO:0000313" key="2">
    <source>
        <dbReference type="EMBL" id="EGT54285.1"/>
    </source>
</evidence>
<evidence type="ECO:0000313" key="3">
    <source>
        <dbReference type="Proteomes" id="UP000008068"/>
    </source>
</evidence>
<accession>G0MFY4</accession>
<dbReference type="InterPro" id="IPR002900">
    <property type="entry name" value="DUF38/FTH_CAE_spp"/>
</dbReference>
<evidence type="ECO:0000259" key="1">
    <source>
        <dbReference type="Pfam" id="PF01827"/>
    </source>
</evidence>
<dbReference type="AlphaFoldDB" id="G0MFY4"/>
<keyword evidence="3" id="KW-1185">Reference proteome</keyword>
<dbReference type="Proteomes" id="UP000008068">
    <property type="component" value="Unassembled WGS sequence"/>
</dbReference>
<dbReference type="Pfam" id="PF01827">
    <property type="entry name" value="FTH"/>
    <property type="match status" value="1"/>
</dbReference>